<dbReference type="Gene3D" id="2.60.120.10">
    <property type="entry name" value="Jelly Rolls"/>
    <property type="match status" value="1"/>
</dbReference>
<proteinExistence type="predicted"/>
<evidence type="ECO:0000259" key="1">
    <source>
        <dbReference type="Pfam" id="PF00027"/>
    </source>
</evidence>
<feature type="domain" description="Cyclic nucleotide-binding" evidence="1">
    <location>
        <begin position="50"/>
        <end position="135"/>
    </location>
</feature>
<dbReference type="Pfam" id="PF00027">
    <property type="entry name" value="cNMP_binding"/>
    <property type="match status" value="1"/>
</dbReference>
<gene>
    <name evidence="2" type="ORF">J2787_000549</name>
</gene>
<comment type="caution">
    <text evidence="2">The sequence shown here is derived from an EMBL/GenBank/DDBJ whole genome shotgun (WGS) entry which is preliminary data.</text>
</comment>
<dbReference type="InterPro" id="IPR000595">
    <property type="entry name" value="cNMP-bd_dom"/>
</dbReference>
<dbReference type="InterPro" id="IPR018490">
    <property type="entry name" value="cNMP-bd_dom_sf"/>
</dbReference>
<dbReference type="RefSeq" id="WP_309944502.1">
    <property type="nucleotide sequence ID" value="NZ_JAVDQY010000001.1"/>
</dbReference>
<organism evidence="2 3">
    <name type="scientific">Chryseobacterium rhizosphaerae</name>
    <dbReference type="NCBI Taxonomy" id="395937"/>
    <lineage>
        <taxon>Bacteria</taxon>
        <taxon>Pseudomonadati</taxon>
        <taxon>Bacteroidota</taxon>
        <taxon>Flavobacteriia</taxon>
        <taxon>Flavobacteriales</taxon>
        <taxon>Weeksellaceae</taxon>
        <taxon>Chryseobacterium group</taxon>
        <taxon>Chryseobacterium</taxon>
    </lineage>
</organism>
<dbReference type="AlphaFoldDB" id="A0AAE3Y747"/>
<dbReference type="Proteomes" id="UP001184861">
    <property type="component" value="Unassembled WGS sequence"/>
</dbReference>
<evidence type="ECO:0000313" key="2">
    <source>
        <dbReference type="EMBL" id="MDR6525179.1"/>
    </source>
</evidence>
<dbReference type="EMBL" id="JAVDQY010000001">
    <property type="protein sequence ID" value="MDR6525179.1"/>
    <property type="molecule type" value="Genomic_DNA"/>
</dbReference>
<dbReference type="SUPFAM" id="SSF51206">
    <property type="entry name" value="cAMP-binding domain-like"/>
    <property type="match status" value="1"/>
</dbReference>
<reference evidence="2" key="1">
    <citation type="submission" date="2023-07" db="EMBL/GenBank/DDBJ databases">
        <title>Sorghum-associated microbial communities from plants grown in Nebraska, USA.</title>
        <authorList>
            <person name="Schachtman D."/>
        </authorList>
    </citation>
    <scope>NUCLEOTIDE SEQUENCE</scope>
    <source>
        <strain evidence="2">DS2360</strain>
    </source>
</reference>
<sequence length="214" mass="25302">MKNRTYLASESIIFDENIYLMFEVLLSHIENKVDITEDQKNQVQSFFTVKKFRKKQYLLQEGDICKCLSFVSKGLLKSYFLDEKGNEHINMFAFEGWWISDFNSFVHQEKAVLNIDAIEETEILMITLENYEKMMVEVPVMDRYFRILYQNSLVTKDQRLIVSNSYTAEEKYLQLAQKNPEMIKRVPHNLIASYLGLAPETISRIRKKISLNKN</sequence>
<protein>
    <submittedName>
        <fullName evidence="2">CRP-like cAMP-binding protein</fullName>
    </submittedName>
</protein>
<name>A0AAE3Y747_9FLAO</name>
<accession>A0AAE3Y747</accession>
<dbReference type="InterPro" id="IPR014710">
    <property type="entry name" value="RmlC-like_jellyroll"/>
</dbReference>
<evidence type="ECO:0000313" key="3">
    <source>
        <dbReference type="Proteomes" id="UP001184861"/>
    </source>
</evidence>